<evidence type="ECO:0008006" key="6">
    <source>
        <dbReference type="Google" id="ProtNLM"/>
    </source>
</evidence>
<dbReference type="GO" id="GO:0080043">
    <property type="term" value="F:quercetin 3-O-glucosyltransferase activity"/>
    <property type="evidence" value="ECO:0007669"/>
    <property type="project" value="TreeGrafter"/>
</dbReference>
<evidence type="ECO:0000313" key="4">
    <source>
        <dbReference type="EMBL" id="KJB32309.1"/>
    </source>
</evidence>
<dbReference type="FunFam" id="3.40.50.2000:FF:000019">
    <property type="entry name" value="Glycosyltransferase"/>
    <property type="match status" value="1"/>
</dbReference>
<comment type="similarity">
    <text evidence="1">Belongs to the UDP-glycosyltransferase family.</text>
</comment>
<dbReference type="GO" id="GO:0080044">
    <property type="term" value="F:quercetin 7-O-glucosyltransferase activity"/>
    <property type="evidence" value="ECO:0007669"/>
    <property type="project" value="TreeGrafter"/>
</dbReference>
<protein>
    <recommendedName>
        <fullName evidence="6">UDP-glycosyltransferases domain-containing protein</fullName>
    </recommendedName>
</protein>
<gene>
    <name evidence="4" type="ORF">B456_005G234600</name>
</gene>
<dbReference type="Gramene" id="KJB32309">
    <property type="protein sequence ID" value="KJB32309"/>
    <property type="gene ID" value="B456_005G234600"/>
</dbReference>
<dbReference type="PANTHER" id="PTHR11926:SF986">
    <property type="entry name" value="UDP-GLYCOSYLTRANSFERASE 84A1"/>
    <property type="match status" value="1"/>
</dbReference>
<accession>A0A0D2RKC6</accession>
<reference evidence="4 5" key="1">
    <citation type="journal article" date="2012" name="Nature">
        <title>Repeated polyploidization of Gossypium genomes and the evolution of spinnable cotton fibres.</title>
        <authorList>
            <person name="Paterson A.H."/>
            <person name="Wendel J.F."/>
            <person name="Gundlach H."/>
            <person name="Guo H."/>
            <person name="Jenkins J."/>
            <person name="Jin D."/>
            <person name="Llewellyn D."/>
            <person name="Showmaker K.C."/>
            <person name="Shu S."/>
            <person name="Udall J."/>
            <person name="Yoo M.J."/>
            <person name="Byers R."/>
            <person name="Chen W."/>
            <person name="Doron-Faigenboim A."/>
            <person name="Duke M.V."/>
            <person name="Gong L."/>
            <person name="Grimwood J."/>
            <person name="Grover C."/>
            <person name="Grupp K."/>
            <person name="Hu G."/>
            <person name="Lee T.H."/>
            <person name="Li J."/>
            <person name="Lin L."/>
            <person name="Liu T."/>
            <person name="Marler B.S."/>
            <person name="Page J.T."/>
            <person name="Roberts A.W."/>
            <person name="Romanel E."/>
            <person name="Sanders W.S."/>
            <person name="Szadkowski E."/>
            <person name="Tan X."/>
            <person name="Tang H."/>
            <person name="Xu C."/>
            <person name="Wang J."/>
            <person name="Wang Z."/>
            <person name="Zhang D."/>
            <person name="Zhang L."/>
            <person name="Ashrafi H."/>
            <person name="Bedon F."/>
            <person name="Bowers J.E."/>
            <person name="Brubaker C.L."/>
            <person name="Chee P.W."/>
            <person name="Das S."/>
            <person name="Gingle A.R."/>
            <person name="Haigler C.H."/>
            <person name="Harker D."/>
            <person name="Hoffmann L.V."/>
            <person name="Hovav R."/>
            <person name="Jones D.C."/>
            <person name="Lemke C."/>
            <person name="Mansoor S."/>
            <person name="ur Rahman M."/>
            <person name="Rainville L.N."/>
            <person name="Rambani A."/>
            <person name="Reddy U.K."/>
            <person name="Rong J.K."/>
            <person name="Saranga Y."/>
            <person name="Scheffler B.E."/>
            <person name="Scheffler J.A."/>
            <person name="Stelly D.M."/>
            <person name="Triplett B.A."/>
            <person name="Van Deynze A."/>
            <person name="Vaslin M.F."/>
            <person name="Waghmare V.N."/>
            <person name="Walford S.A."/>
            <person name="Wright R.J."/>
            <person name="Zaki E.A."/>
            <person name="Zhang T."/>
            <person name="Dennis E.S."/>
            <person name="Mayer K.F."/>
            <person name="Peterson D.G."/>
            <person name="Rokhsar D.S."/>
            <person name="Wang X."/>
            <person name="Schmutz J."/>
        </authorList>
    </citation>
    <scope>NUCLEOTIDE SEQUENCE [LARGE SCALE GENOMIC DNA]</scope>
</reference>
<dbReference type="Pfam" id="PF00201">
    <property type="entry name" value="UDPGT"/>
    <property type="match status" value="2"/>
</dbReference>
<evidence type="ECO:0000256" key="1">
    <source>
        <dbReference type="ARBA" id="ARBA00009995"/>
    </source>
</evidence>
<dbReference type="PANTHER" id="PTHR11926">
    <property type="entry name" value="GLUCOSYL/GLUCURONOSYL TRANSFERASES"/>
    <property type="match status" value="1"/>
</dbReference>
<dbReference type="FunFam" id="3.40.50.2000:FF:000056">
    <property type="entry name" value="Glycosyltransferase"/>
    <property type="match status" value="1"/>
</dbReference>
<dbReference type="Proteomes" id="UP000032304">
    <property type="component" value="Chromosome 5"/>
</dbReference>
<dbReference type="EMBL" id="CM001744">
    <property type="protein sequence ID" value="KJB32309.1"/>
    <property type="molecule type" value="Genomic_DNA"/>
</dbReference>
<dbReference type="InterPro" id="IPR035595">
    <property type="entry name" value="UDP_glycos_trans_CS"/>
</dbReference>
<evidence type="ECO:0000256" key="2">
    <source>
        <dbReference type="ARBA" id="ARBA00022676"/>
    </source>
</evidence>
<dbReference type="eggNOG" id="KOG1192">
    <property type="taxonomic scope" value="Eukaryota"/>
</dbReference>
<dbReference type="OMA" id="THEIPSH"/>
<evidence type="ECO:0000313" key="5">
    <source>
        <dbReference type="Proteomes" id="UP000032304"/>
    </source>
</evidence>
<dbReference type="FunFam" id="3.40.50.2000:FF:000101">
    <property type="entry name" value="Glycosyltransferase"/>
    <property type="match status" value="2"/>
</dbReference>
<evidence type="ECO:0000256" key="3">
    <source>
        <dbReference type="ARBA" id="ARBA00022679"/>
    </source>
</evidence>
<dbReference type="Gene3D" id="3.40.50.2000">
    <property type="entry name" value="Glycogen Phosphorylase B"/>
    <property type="match status" value="4"/>
</dbReference>
<keyword evidence="2" id="KW-0328">Glycosyltransferase</keyword>
<organism evidence="4 5">
    <name type="scientific">Gossypium raimondii</name>
    <name type="common">Peruvian cotton</name>
    <name type="synonym">Gossypium klotzschianum subsp. raimondii</name>
    <dbReference type="NCBI Taxonomy" id="29730"/>
    <lineage>
        <taxon>Eukaryota</taxon>
        <taxon>Viridiplantae</taxon>
        <taxon>Streptophyta</taxon>
        <taxon>Embryophyta</taxon>
        <taxon>Tracheophyta</taxon>
        <taxon>Spermatophyta</taxon>
        <taxon>Magnoliopsida</taxon>
        <taxon>eudicotyledons</taxon>
        <taxon>Gunneridae</taxon>
        <taxon>Pentapetalae</taxon>
        <taxon>rosids</taxon>
        <taxon>malvids</taxon>
        <taxon>Malvales</taxon>
        <taxon>Malvaceae</taxon>
        <taxon>Malvoideae</taxon>
        <taxon>Gossypium</taxon>
    </lineage>
</organism>
<dbReference type="AlphaFoldDB" id="A0A0D2RKC6"/>
<dbReference type="InterPro" id="IPR002213">
    <property type="entry name" value="UDP_glucos_trans"/>
</dbReference>
<name>A0A0D2RKC6_GOSRA</name>
<keyword evidence="5" id="KW-1185">Reference proteome</keyword>
<proteinExistence type="inferred from homology"/>
<keyword evidence="3" id="KW-0808">Transferase</keyword>
<dbReference type="PROSITE" id="PS00375">
    <property type="entry name" value="UDPGT"/>
    <property type="match status" value="2"/>
</dbReference>
<sequence>MIGQGHVNPLLRLGKRLASKGLFVTLSTPKGFAQKMAEANNITDDHPIPVGDGFLQFGSFEDGWDDDDPRRAHLDQYMHQLELAGKPAISAMIERYAEQNRPVSCLINNPFIPWASDVAESLGIPSAMLWVQSCACFAAYYHYNHGLVTFPTETDPEIDVQLPSMPLLKHDEVPSFLHPSTPFAYLRTAILGQFKKLDKQFCVLMDTFQELEPEMVEYMSKFCLIKTVGPLFKYPEVPNNTIRCDIMKPDDCIEWLDSKPAASVIYISFGTVVYLKQEQVDEIAEALLATGISYLWVMKPPAKESGLPIHTLPEGFLEKVGDNGKVVQWSPQDKVLIHPSVSCFVSHCGWNSTMEALSCGVPIVAFPQWGDQVTNAVYLVDVFKTGVRMGRGEAENRIIPKEEVAKCFVEATVGPKAKDLKRNALKWKAAAEAVMAGGGSSDRNIQAFINEVRRRCTSTDNDAATMNFVNKHSPTEPTVVINALIASALRKAQGHVNPLLRLGKRLASKGLLITLSTPKVFGKQMAKANNITDDQLIPVGDGFLRFESFQDGWDDDDPRRAHLDQYMHQLELAGKPAISAMIKRYAEQNRPVSCLINNPYIPWASDVAESLGIPSAMLWVQSCACFAAYYHYNHGLVPFPTETDPEIDVQLPSMPLLKHDEVPSYLRPSTPFAFLRTAILGQFKKLDKPFCVLIDTFQELEPEIVEYMSKFCLIKTVGPLVKYPEVPNSTIRCDMMKPDDCIEWLDSKPASSVIYISFGTVVYLKQEQVDEIAKALLATGISFLWVMKPPAKEFGLPFHTLPEGFLEKVGDNGKILLWSPQVKVLTHPSISCFMSHCGWNSVLETLSCGVPIIAFPQWGDQVTNAVYLVDVFKTGLRMGRGKGKKGITPKEEVAKCFVEATLGLKAKDLKSNALKWKLAAEEAIADGGSSDRNMQTFIDEVKNRCRAQQ</sequence>
<dbReference type="SUPFAM" id="SSF53756">
    <property type="entry name" value="UDP-Glycosyltransferase/glycogen phosphorylase"/>
    <property type="match status" value="2"/>
</dbReference>
<dbReference type="CDD" id="cd03784">
    <property type="entry name" value="GT1_Gtf-like"/>
    <property type="match status" value="2"/>
</dbReference>